<name>A0A6M1T5Q3_9BACT</name>
<evidence type="ECO:0000313" key="1">
    <source>
        <dbReference type="EMBL" id="NGP89389.1"/>
    </source>
</evidence>
<dbReference type="EMBL" id="JAALLS010000019">
    <property type="protein sequence ID" value="NGP89389.1"/>
    <property type="molecule type" value="Genomic_DNA"/>
</dbReference>
<accession>A0A6M1T5Q3</accession>
<protein>
    <submittedName>
        <fullName evidence="1">Uncharacterized protein</fullName>
    </submittedName>
</protein>
<evidence type="ECO:0000313" key="2">
    <source>
        <dbReference type="Proteomes" id="UP000479132"/>
    </source>
</evidence>
<keyword evidence="2" id="KW-1185">Reference proteome</keyword>
<dbReference type="Proteomes" id="UP000479132">
    <property type="component" value="Unassembled WGS sequence"/>
</dbReference>
<sequence length="48" mass="5147">MCKRDECPECGATALEACQHEPKNECAREVVKCSKCGATAAEACRDEA</sequence>
<organism evidence="1 2">
    <name type="scientific">Fodinibius halophilus</name>
    <dbReference type="NCBI Taxonomy" id="1736908"/>
    <lineage>
        <taxon>Bacteria</taxon>
        <taxon>Pseudomonadati</taxon>
        <taxon>Balneolota</taxon>
        <taxon>Balneolia</taxon>
        <taxon>Balneolales</taxon>
        <taxon>Balneolaceae</taxon>
        <taxon>Fodinibius</taxon>
    </lineage>
</organism>
<dbReference type="AlphaFoldDB" id="A0A6M1T5Q3"/>
<dbReference type="RefSeq" id="WP_165270087.1">
    <property type="nucleotide sequence ID" value="NZ_JAALLS010000019.1"/>
</dbReference>
<comment type="caution">
    <text evidence="1">The sequence shown here is derived from an EMBL/GenBank/DDBJ whole genome shotgun (WGS) entry which is preliminary data.</text>
</comment>
<gene>
    <name evidence="1" type="ORF">G3569_13605</name>
</gene>
<proteinExistence type="predicted"/>
<reference evidence="1 2" key="1">
    <citation type="submission" date="2020-02" db="EMBL/GenBank/DDBJ databases">
        <title>Aliifodinibius halophilus 2W32, complete genome.</title>
        <authorList>
            <person name="Li Y."/>
            <person name="Wu S."/>
        </authorList>
    </citation>
    <scope>NUCLEOTIDE SEQUENCE [LARGE SCALE GENOMIC DNA]</scope>
    <source>
        <strain evidence="1 2">2W32</strain>
    </source>
</reference>